<organism evidence="5 6">
    <name type="scientific">Rhodanobacter hydrolyticus</name>
    <dbReference type="NCBI Taxonomy" id="2250595"/>
    <lineage>
        <taxon>Bacteria</taxon>
        <taxon>Pseudomonadati</taxon>
        <taxon>Pseudomonadota</taxon>
        <taxon>Gammaproteobacteria</taxon>
        <taxon>Lysobacterales</taxon>
        <taxon>Rhodanobacteraceae</taxon>
        <taxon>Rhodanobacter</taxon>
    </lineage>
</organism>
<dbReference type="InterPro" id="IPR026026">
    <property type="entry name" value="HIT_Hint"/>
</dbReference>
<dbReference type="EMBL" id="JADIKK010000008">
    <property type="protein sequence ID" value="MFK2879556.1"/>
    <property type="molecule type" value="Genomic_DNA"/>
</dbReference>
<dbReference type="PROSITE" id="PS51084">
    <property type="entry name" value="HIT_2"/>
    <property type="match status" value="1"/>
</dbReference>
<dbReference type="SUPFAM" id="SSF54197">
    <property type="entry name" value="HIT-like"/>
    <property type="match status" value="1"/>
</dbReference>
<evidence type="ECO:0000259" key="2">
    <source>
        <dbReference type="PROSITE" id="PS51084"/>
    </source>
</evidence>
<keyword evidence="6" id="KW-1185">Reference proteome</keyword>
<dbReference type="Proteomes" id="UP001620339">
    <property type="component" value="Unassembled WGS sequence"/>
</dbReference>
<dbReference type="PIRSF" id="PIRSF000714">
    <property type="entry name" value="HIT"/>
    <property type="match status" value="1"/>
</dbReference>
<evidence type="ECO:0000313" key="4">
    <source>
        <dbReference type="EMBL" id="MFK2875990.1"/>
    </source>
</evidence>
<dbReference type="Pfam" id="PF01230">
    <property type="entry name" value="HIT"/>
    <property type="match status" value="1"/>
</dbReference>
<name>A0ABW8JEL8_9GAMM</name>
<dbReference type="EMBL" id="JADIKK010000007">
    <property type="protein sequence ID" value="MFK2875537.1"/>
    <property type="molecule type" value="Genomic_DNA"/>
</dbReference>
<proteinExistence type="predicted"/>
<evidence type="ECO:0000313" key="5">
    <source>
        <dbReference type="EMBL" id="MFK2879556.1"/>
    </source>
</evidence>
<reference evidence="5 6" key="1">
    <citation type="submission" date="2020-10" db="EMBL/GenBank/DDBJ databases">
        <title>Phylogeny of dyella-like bacteria.</title>
        <authorList>
            <person name="Fu J."/>
        </authorList>
    </citation>
    <scope>NUCLEOTIDE SEQUENCE [LARGE SCALE GENOMIC DNA]</scope>
    <source>
        <strain evidence="5 6">KACC 19113</strain>
    </source>
</reference>
<accession>A0ABW8JEL8</accession>
<sequence length="149" mass="16733">MSEAAFALDPRLEADTRHVAMLPLCELRLMDDARFAWLVLVPRRADKVEVADLTDAEQQLLWREANWCATALRAVAPCDKLNLGALGNIVRQLHLHVLARTQDDAAWPGPAWGHGKREPYDREALTNRLNALRDALDRTKPADVPPGRQ</sequence>
<evidence type="ECO:0000313" key="3">
    <source>
        <dbReference type="EMBL" id="MFK2875537.1"/>
    </source>
</evidence>
<protein>
    <submittedName>
        <fullName evidence="5">HIT domain-containing protein</fullName>
    </submittedName>
</protein>
<comment type="caution">
    <text evidence="1">Lacks conserved residue(s) required for the propagation of feature annotation.</text>
</comment>
<gene>
    <name evidence="3" type="ORF">ISP25_00375</name>
    <name evidence="4" type="ORF">ISP25_02735</name>
    <name evidence="5" type="ORF">ISP25_20995</name>
</gene>
<evidence type="ECO:0000313" key="6">
    <source>
        <dbReference type="Proteomes" id="UP001620339"/>
    </source>
</evidence>
<comment type="caution">
    <text evidence="5">The sequence shown here is derived from an EMBL/GenBank/DDBJ whole genome shotgun (WGS) entry which is preliminary data.</text>
</comment>
<dbReference type="InterPro" id="IPR036265">
    <property type="entry name" value="HIT-like_sf"/>
</dbReference>
<dbReference type="Gene3D" id="3.30.428.10">
    <property type="entry name" value="HIT-like"/>
    <property type="match status" value="1"/>
</dbReference>
<feature type="domain" description="HIT" evidence="2">
    <location>
        <begin position="38"/>
        <end position="107"/>
    </location>
</feature>
<dbReference type="RefSeq" id="WP_404611497.1">
    <property type="nucleotide sequence ID" value="NZ_JADIKK010000007.1"/>
</dbReference>
<evidence type="ECO:0000256" key="1">
    <source>
        <dbReference type="PROSITE-ProRule" id="PRU00464"/>
    </source>
</evidence>
<dbReference type="EMBL" id="JADIKK010000008">
    <property type="protein sequence ID" value="MFK2875990.1"/>
    <property type="molecule type" value="Genomic_DNA"/>
</dbReference>
<dbReference type="InterPro" id="IPR011146">
    <property type="entry name" value="HIT-like"/>
</dbReference>